<evidence type="ECO:0000259" key="7">
    <source>
        <dbReference type="Pfam" id="PF03458"/>
    </source>
</evidence>
<protein>
    <submittedName>
        <fullName evidence="8">Uncharacterized membrane protein YeiH</fullName>
    </submittedName>
</protein>
<dbReference type="Pfam" id="PF03458">
    <property type="entry name" value="Gly_transporter"/>
    <property type="match status" value="2"/>
</dbReference>
<keyword evidence="4 6" id="KW-1133">Transmembrane helix</keyword>
<proteinExistence type="predicted"/>
<evidence type="ECO:0000256" key="2">
    <source>
        <dbReference type="ARBA" id="ARBA00022475"/>
    </source>
</evidence>
<name>A0A1I6G7H1_9EURY</name>
<evidence type="ECO:0000256" key="6">
    <source>
        <dbReference type="SAM" id="Phobius"/>
    </source>
</evidence>
<gene>
    <name evidence="8" type="ORF">SAMN04488124_0967</name>
</gene>
<evidence type="ECO:0000256" key="4">
    <source>
        <dbReference type="ARBA" id="ARBA00022989"/>
    </source>
</evidence>
<dbReference type="STRING" id="555875.SAMN04488124_0967"/>
<evidence type="ECO:0000256" key="1">
    <source>
        <dbReference type="ARBA" id="ARBA00004651"/>
    </source>
</evidence>
<feature type="domain" description="Glycine transporter" evidence="7">
    <location>
        <begin position="100"/>
        <end position="172"/>
    </location>
</feature>
<organism evidence="8 9">
    <name type="scientific">Halogeometricum limi</name>
    <dbReference type="NCBI Taxonomy" id="555875"/>
    <lineage>
        <taxon>Archaea</taxon>
        <taxon>Methanobacteriati</taxon>
        <taxon>Methanobacteriota</taxon>
        <taxon>Stenosarchaea group</taxon>
        <taxon>Halobacteria</taxon>
        <taxon>Halobacteriales</taxon>
        <taxon>Haloferacaceae</taxon>
        <taxon>Halogeometricum</taxon>
    </lineage>
</organism>
<sequence length="215" mass="21805">MFDSLDPFALMNVVGLLAFAVAGSLKAADAGLDAFGVAVLGVVTALGGGTTRDVLVNRLPASLATTWDASAALLGVGLAIVLVRRTPEHVRIRDTPAFLASDAVGLAAFAATGALVATETGLTPYGVVVLATVTAVGGGSLADLLIGRVPVVLREDFYATPAVLGGAAFWVVAALGAPSGVPSAVCAVLVFSTRLLALRYDWHLPRIRIDGRASE</sequence>
<dbReference type="EMBL" id="FOYS01000001">
    <property type="protein sequence ID" value="SFR37997.1"/>
    <property type="molecule type" value="Genomic_DNA"/>
</dbReference>
<dbReference type="PANTHER" id="PTHR30506:SF3">
    <property type="entry name" value="UPF0126 INNER MEMBRANE PROTEIN YADS-RELATED"/>
    <property type="match status" value="1"/>
</dbReference>
<dbReference type="Proteomes" id="UP000243250">
    <property type="component" value="Unassembled WGS sequence"/>
</dbReference>
<evidence type="ECO:0000313" key="8">
    <source>
        <dbReference type="EMBL" id="SFR37997.1"/>
    </source>
</evidence>
<dbReference type="PANTHER" id="PTHR30506">
    <property type="entry name" value="INNER MEMBRANE PROTEIN"/>
    <property type="match status" value="1"/>
</dbReference>
<dbReference type="AlphaFoldDB" id="A0A1I6G7H1"/>
<dbReference type="InterPro" id="IPR005115">
    <property type="entry name" value="Gly_transporter"/>
</dbReference>
<feature type="transmembrane region" description="Helical" evidence="6">
    <location>
        <begin position="61"/>
        <end position="83"/>
    </location>
</feature>
<feature type="transmembrane region" description="Helical" evidence="6">
    <location>
        <begin position="32"/>
        <end position="49"/>
    </location>
</feature>
<keyword evidence="2" id="KW-1003">Cell membrane</keyword>
<dbReference type="GO" id="GO:0005886">
    <property type="term" value="C:plasma membrane"/>
    <property type="evidence" value="ECO:0007669"/>
    <property type="project" value="UniProtKB-SubCell"/>
</dbReference>
<reference evidence="9" key="1">
    <citation type="submission" date="2016-10" db="EMBL/GenBank/DDBJ databases">
        <authorList>
            <person name="Varghese N."/>
            <person name="Submissions S."/>
        </authorList>
    </citation>
    <scope>NUCLEOTIDE SEQUENCE [LARGE SCALE GENOMIC DNA]</scope>
    <source>
        <strain evidence="9">CGMCC 1.8711</strain>
    </source>
</reference>
<feature type="transmembrane region" description="Helical" evidence="6">
    <location>
        <begin position="95"/>
        <end position="116"/>
    </location>
</feature>
<evidence type="ECO:0000313" key="9">
    <source>
        <dbReference type="Proteomes" id="UP000243250"/>
    </source>
</evidence>
<keyword evidence="9" id="KW-1185">Reference proteome</keyword>
<keyword evidence="5 6" id="KW-0472">Membrane</keyword>
<evidence type="ECO:0000256" key="5">
    <source>
        <dbReference type="ARBA" id="ARBA00023136"/>
    </source>
</evidence>
<feature type="domain" description="Glycine transporter" evidence="7">
    <location>
        <begin position="10"/>
        <end position="82"/>
    </location>
</feature>
<keyword evidence="3 6" id="KW-0812">Transmembrane</keyword>
<feature type="transmembrane region" description="Helical" evidence="6">
    <location>
        <begin position="122"/>
        <end position="145"/>
    </location>
</feature>
<feature type="transmembrane region" description="Helical" evidence="6">
    <location>
        <begin position="6"/>
        <end position="25"/>
    </location>
</feature>
<evidence type="ECO:0000256" key="3">
    <source>
        <dbReference type="ARBA" id="ARBA00022692"/>
    </source>
</evidence>
<comment type="subcellular location">
    <subcellularLocation>
        <location evidence="1">Cell membrane</location>
        <topology evidence="1">Multi-pass membrane protein</topology>
    </subcellularLocation>
</comment>
<accession>A0A1I6G7H1</accession>